<sequence>MSMNKSTSAAGKASNPPLNLVDYSDDEEQTTPQQSQTSQPMSEDLHTAAEQLDSESDAESEPVGSTRKKKNEEEDAENNDSDEVEEVDAENVEPPISVKEKEKKRKAPSSATQSNPVRKLTRKTFASGIKSQAKAKTTSGAASSEKIKRGSTSAERLAKQSPATRGSEVIVTVRGQKYEFSPTMIDQYFDVSPLEGEEVEVEATMDEVNSDELADFLTEGTREMKNLTTSSLSPCKVALLVLAAYNWVPSSNKNAASIDHAKLVYKMFHGVCGDIEVLVYNQVLNLGVIQKEGEKKDTRWLIFPRIIYAREAEKKAQRQAKKKGKSASTSTAAPPSRPPPSTPRPERTDPSGYVPPRQSPRSAGKFQIIHLGSIAAPGKPIDAEEAKLALDTTSAAIQHLATAMQILTSVVGQIASMMFPNVEPSISVKEKEKKRKAPSSATQRNPVRKSTRKTSSSGIKSQTKAKITSGVAPSEKVKRGLTSAERLAGQRYASFASREIIPERSVDLNSEDTWGYLSIIKKGKLEKTVTGLRGYIPEIVKKFYAALPDEMTRAPEVIVTVRG</sequence>
<evidence type="ECO:0000256" key="1">
    <source>
        <dbReference type="SAM" id="MobiDB-lite"/>
    </source>
</evidence>
<feature type="compositionally biased region" description="Low complexity" evidence="1">
    <location>
        <begin position="30"/>
        <end position="40"/>
    </location>
</feature>
<accession>A0A8S9MJ45</accession>
<feature type="region of interest" description="Disordered" evidence="1">
    <location>
        <begin position="1"/>
        <end position="166"/>
    </location>
</feature>
<comment type="caution">
    <text evidence="2">The sequence shown here is derived from an EMBL/GenBank/DDBJ whole genome shotgun (WGS) entry which is preliminary data.</text>
</comment>
<proteinExistence type="predicted"/>
<evidence type="ECO:0000313" key="2">
    <source>
        <dbReference type="EMBL" id="KAF2620020.1"/>
    </source>
</evidence>
<gene>
    <name evidence="2" type="ORF">F2Q68_00041223</name>
</gene>
<feature type="region of interest" description="Disordered" evidence="1">
    <location>
        <begin position="314"/>
        <end position="361"/>
    </location>
</feature>
<dbReference type="AlphaFoldDB" id="A0A8S9MJ45"/>
<name>A0A8S9MJ45_BRACR</name>
<evidence type="ECO:0000313" key="3">
    <source>
        <dbReference type="Proteomes" id="UP000712281"/>
    </source>
</evidence>
<feature type="compositionally biased region" description="Low complexity" evidence="1">
    <location>
        <begin position="130"/>
        <end position="144"/>
    </location>
</feature>
<organism evidence="2 3">
    <name type="scientific">Brassica cretica</name>
    <name type="common">Mustard</name>
    <dbReference type="NCBI Taxonomy" id="69181"/>
    <lineage>
        <taxon>Eukaryota</taxon>
        <taxon>Viridiplantae</taxon>
        <taxon>Streptophyta</taxon>
        <taxon>Embryophyta</taxon>
        <taxon>Tracheophyta</taxon>
        <taxon>Spermatophyta</taxon>
        <taxon>Magnoliopsida</taxon>
        <taxon>eudicotyledons</taxon>
        <taxon>Gunneridae</taxon>
        <taxon>Pentapetalae</taxon>
        <taxon>rosids</taxon>
        <taxon>malvids</taxon>
        <taxon>Brassicales</taxon>
        <taxon>Brassicaceae</taxon>
        <taxon>Brassiceae</taxon>
        <taxon>Brassica</taxon>
    </lineage>
</organism>
<feature type="compositionally biased region" description="Polar residues" evidence="1">
    <location>
        <begin position="453"/>
        <end position="466"/>
    </location>
</feature>
<feature type="region of interest" description="Disordered" evidence="1">
    <location>
        <begin position="426"/>
        <end position="475"/>
    </location>
</feature>
<feature type="compositionally biased region" description="Acidic residues" evidence="1">
    <location>
        <begin position="73"/>
        <end position="91"/>
    </location>
</feature>
<protein>
    <submittedName>
        <fullName evidence="2">Uncharacterized protein</fullName>
    </submittedName>
</protein>
<dbReference type="EMBL" id="QGKW02000007">
    <property type="protein sequence ID" value="KAF2620020.1"/>
    <property type="molecule type" value="Genomic_DNA"/>
</dbReference>
<reference evidence="2" key="1">
    <citation type="submission" date="2019-12" db="EMBL/GenBank/DDBJ databases">
        <title>Genome sequencing and annotation of Brassica cretica.</title>
        <authorList>
            <person name="Studholme D.J."/>
            <person name="Sarris P.F."/>
        </authorList>
    </citation>
    <scope>NUCLEOTIDE SEQUENCE</scope>
    <source>
        <strain evidence="2">PFS-001/15</strain>
        <tissue evidence="2">Leaf</tissue>
    </source>
</reference>
<dbReference type="Proteomes" id="UP000712281">
    <property type="component" value="Unassembled WGS sequence"/>
</dbReference>